<dbReference type="Proteomes" id="UP000572680">
    <property type="component" value="Unassembled WGS sequence"/>
</dbReference>
<dbReference type="AlphaFoldDB" id="A0A7W3LLX8"/>
<evidence type="ECO:0000313" key="1">
    <source>
        <dbReference type="EMBL" id="MBA8950462.1"/>
    </source>
</evidence>
<organism evidence="1 2">
    <name type="scientific">Actinomadura namibiensis</name>
    <dbReference type="NCBI Taxonomy" id="182080"/>
    <lineage>
        <taxon>Bacteria</taxon>
        <taxon>Bacillati</taxon>
        <taxon>Actinomycetota</taxon>
        <taxon>Actinomycetes</taxon>
        <taxon>Streptosporangiales</taxon>
        <taxon>Thermomonosporaceae</taxon>
        <taxon>Actinomadura</taxon>
    </lineage>
</organism>
<keyword evidence="2" id="KW-1185">Reference proteome</keyword>
<evidence type="ECO:0000313" key="2">
    <source>
        <dbReference type="Proteomes" id="UP000572680"/>
    </source>
</evidence>
<proteinExistence type="predicted"/>
<gene>
    <name evidence="1" type="ORF">HNR61_002075</name>
</gene>
<comment type="caution">
    <text evidence="1">The sequence shown here is derived from an EMBL/GenBank/DDBJ whole genome shotgun (WGS) entry which is preliminary data.</text>
</comment>
<protein>
    <submittedName>
        <fullName evidence="1">Uncharacterized protein</fullName>
    </submittedName>
</protein>
<reference evidence="1 2" key="1">
    <citation type="submission" date="2020-08" db="EMBL/GenBank/DDBJ databases">
        <title>Genomic Encyclopedia of Type Strains, Phase IV (KMG-IV): sequencing the most valuable type-strain genomes for metagenomic binning, comparative biology and taxonomic classification.</title>
        <authorList>
            <person name="Goeker M."/>
        </authorList>
    </citation>
    <scope>NUCLEOTIDE SEQUENCE [LARGE SCALE GENOMIC DNA]</scope>
    <source>
        <strain evidence="1 2">DSM 44197</strain>
    </source>
</reference>
<dbReference type="EMBL" id="JACJIA010000002">
    <property type="protein sequence ID" value="MBA8950462.1"/>
    <property type="molecule type" value="Genomic_DNA"/>
</dbReference>
<sequence length="733" mass="79835">MDEKQERSGYATGQLAKAFVTAVTHQDADVRRLAERRMRRWRQVMDGIADGTISVGERAPVAGLPVWATPEVVRGGFATGNAAAGGPLTPHERAVAERAGIPAERRAVFEHHLSDAGVAGLAELLDSGRYEVEVPEEAALPVVAWLLRAGDIAAALRLVEEIEPYADRLRFAPRPGDAPVPDPSVVSRETVGDVRAAVAARGPNPRIEAMNEALSVWNPFADELLEFWLADDGSPEWRERGRALLARYRGLAAVHTLCAKHRRPKENLGILRAALEDLVEGREPDRGRVRYAVRSMVAKRGEPGSRSHTELRRAQAAVAERPTHHALAQIVLSRLSALPQTTGVDDVGPLVRPVTGEEEALTGIPAGSEPPEALRHAVERALRAPIGALIERGVVPSAEVLAGLVPQIVASTAAETYADEALRLLMAAHYRAFRNRRSLLLLNLDHQVRVEELPWVRAVDGHRRVVDGTARTALREIGELALQGFPGTILPNPLLREMDTLARGAGLDVVFVEELAADIFMGAFSGKFLRAAKLAGKLLDGSLYARYYDIDYQAVQAIEDVSRKRRFRASDSQGFAGLCTRRAGEGARGHSVAANGMVIEQAQILTTHNLAALAGPVGVWPAPGWEDLARRAFGTVCRLLERVHGNPRPLGTVKDAAYAWRQTVFFLTMARTRDFAWLGEEAGRHPAHVRERLGPVLGGLREAATGERVPGARRFTGWAAGGHWMLDRARRRT</sequence>
<accession>A0A7W3LLX8</accession>
<name>A0A7W3LLX8_ACTNM</name>
<dbReference type="RefSeq" id="WP_182842879.1">
    <property type="nucleotide sequence ID" value="NZ_BAAALP010000002.1"/>
</dbReference>